<evidence type="ECO:0000313" key="2">
    <source>
        <dbReference type="Proteomes" id="UP000887561"/>
    </source>
</evidence>
<sequence length="113" mass="12578">MTDDDELFFLNLTLATQLCSIQASACLLFCALRSRRQHLFEEGELMIRRYFCIDDVSLLAPLFGLIATTMGIPPDSLAFDVSKLAGGVNDNSKNKDEKKRKSCSDWTLLLAGI</sequence>
<protein>
    <submittedName>
        <fullName evidence="3">Uncharacterized protein</fullName>
    </submittedName>
</protein>
<dbReference type="AlphaFoldDB" id="A0A915MJR1"/>
<evidence type="ECO:0000256" key="1">
    <source>
        <dbReference type="SAM" id="Phobius"/>
    </source>
</evidence>
<keyword evidence="2" id="KW-1185">Reference proteome</keyword>
<evidence type="ECO:0000313" key="3">
    <source>
        <dbReference type="WBParaSite" id="scaffold3810_cov225.g7180"/>
    </source>
</evidence>
<feature type="transmembrane region" description="Helical" evidence="1">
    <location>
        <begin position="52"/>
        <end position="72"/>
    </location>
</feature>
<name>A0A915MJR1_MELJA</name>
<accession>A0A915MJR1</accession>
<organism evidence="2 3">
    <name type="scientific">Meloidogyne javanica</name>
    <name type="common">Root-knot nematode worm</name>
    <dbReference type="NCBI Taxonomy" id="6303"/>
    <lineage>
        <taxon>Eukaryota</taxon>
        <taxon>Metazoa</taxon>
        <taxon>Ecdysozoa</taxon>
        <taxon>Nematoda</taxon>
        <taxon>Chromadorea</taxon>
        <taxon>Rhabditida</taxon>
        <taxon>Tylenchina</taxon>
        <taxon>Tylenchomorpha</taxon>
        <taxon>Tylenchoidea</taxon>
        <taxon>Meloidogynidae</taxon>
        <taxon>Meloidogyninae</taxon>
        <taxon>Meloidogyne</taxon>
        <taxon>Meloidogyne incognita group</taxon>
    </lineage>
</organism>
<keyword evidence="1" id="KW-1133">Transmembrane helix</keyword>
<feature type="transmembrane region" description="Helical" evidence="1">
    <location>
        <begin position="12"/>
        <end position="32"/>
    </location>
</feature>
<proteinExistence type="predicted"/>
<keyword evidence="1" id="KW-0472">Membrane</keyword>
<keyword evidence="1" id="KW-0812">Transmembrane</keyword>
<dbReference type="WBParaSite" id="scaffold3810_cov225.g7180">
    <property type="protein sequence ID" value="scaffold3810_cov225.g7180"/>
    <property type="gene ID" value="scaffold3810_cov225.g7180"/>
</dbReference>
<reference evidence="3" key="1">
    <citation type="submission" date="2022-11" db="UniProtKB">
        <authorList>
            <consortium name="WormBaseParasite"/>
        </authorList>
    </citation>
    <scope>IDENTIFICATION</scope>
</reference>
<dbReference type="Proteomes" id="UP000887561">
    <property type="component" value="Unplaced"/>
</dbReference>